<organism evidence="5 6">
    <name type="scientific">Compostibacillus humi</name>
    <dbReference type="NCBI Taxonomy" id="1245525"/>
    <lineage>
        <taxon>Bacteria</taxon>
        <taxon>Bacillati</taxon>
        <taxon>Bacillota</taxon>
        <taxon>Bacilli</taxon>
        <taxon>Bacillales</taxon>
        <taxon>Bacillaceae</taxon>
        <taxon>Compostibacillus</taxon>
    </lineage>
</organism>
<gene>
    <name evidence="5" type="ORF">GCM10010978_15640</name>
</gene>
<evidence type="ECO:0000259" key="3">
    <source>
        <dbReference type="Pfam" id="PF07261"/>
    </source>
</evidence>
<protein>
    <submittedName>
        <fullName evidence="5">Replication initiation and membrane attachment protein</fullName>
    </submittedName>
</protein>
<proteinExistence type="inferred from homology"/>
<dbReference type="RefSeq" id="WP_188391834.1">
    <property type="nucleotide sequence ID" value="NZ_BMEV01000024.1"/>
</dbReference>
<dbReference type="AlphaFoldDB" id="A0A8J3EKL3"/>
<sequence length="449" mass="52178">MRFIGQILPVDGYVVRFRGSLNYHYAISLTHLYQPLIGTIPVMLYQTLLHELELETDHSPKTHHTLMSYLNLPLDEIYKARRKLEAIGLLSAFKKEKDGTTIFTYELQSPFSPRGFFQDAMLSQLLFHQIGDQKFHQLKQHFFAEKDEQPGEEVTASFHDVFETFTPELEVVEQMEPEPKAIEGNTDFSWLEHTLKQRMIPVRKVLTPENRRLLSQMQLLYGLDTYEVEKALLWALTETNELNAEEFKAACHDIFKTKNHSQSVKLTEKKTPVQPAGEELNEPQTKEEKLIRQLETMSPKELLEDLSSGHEASEQDLKLIRDVMTSQGLSAPVMNVLIHYVLLQSNMKLSKAYVEKIASHWSRAKLKTAREAMEFAKKEREKYVKKAKSRPISPRNQKREVIPDWFKESKQKTSEAAKTDQPVIDLDKEIRELEAILSQRNRKNNHYQG</sequence>
<keyword evidence="6" id="KW-1185">Reference proteome</keyword>
<reference evidence="5" key="1">
    <citation type="journal article" date="2014" name="Int. J. Syst. Evol. Microbiol.">
        <title>Complete genome sequence of Corynebacterium casei LMG S-19264T (=DSM 44701T), isolated from a smear-ripened cheese.</title>
        <authorList>
            <consortium name="US DOE Joint Genome Institute (JGI-PGF)"/>
            <person name="Walter F."/>
            <person name="Albersmeier A."/>
            <person name="Kalinowski J."/>
            <person name="Ruckert C."/>
        </authorList>
    </citation>
    <scope>NUCLEOTIDE SEQUENCE</scope>
    <source>
        <strain evidence="5">CGMCC 1.12360</strain>
    </source>
</reference>
<reference evidence="5" key="2">
    <citation type="submission" date="2020-09" db="EMBL/GenBank/DDBJ databases">
        <authorList>
            <person name="Sun Q."/>
            <person name="Zhou Y."/>
        </authorList>
    </citation>
    <scope>NUCLEOTIDE SEQUENCE</scope>
    <source>
        <strain evidence="5">CGMCC 1.12360</strain>
    </source>
</reference>
<evidence type="ECO:0000256" key="2">
    <source>
        <dbReference type="SAM" id="MobiDB-lite"/>
    </source>
</evidence>
<feature type="region of interest" description="Disordered" evidence="2">
    <location>
        <begin position="385"/>
        <end position="421"/>
    </location>
</feature>
<dbReference type="Proteomes" id="UP000602050">
    <property type="component" value="Unassembled WGS sequence"/>
</dbReference>
<dbReference type="Pfam" id="PF25888">
    <property type="entry name" value="WHD_DnaB"/>
    <property type="match status" value="1"/>
</dbReference>
<feature type="region of interest" description="Disordered" evidence="2">
    <location>
        <begin position="265"/>
        <end position="286"/>
    </location>
</feature>
<feature type="domain" description="Replicative helicase loading/DNA remodeling protein DnaB N-terminal winged helix" evidence="4">
    <location>
        <begin position="26"/>
        <end position="228"/>
    </location>
</feature>
<comment type="caution">
    <text evidence="5">The sequence shown here is derived from an EMBL/GenBank/DDBJ whole genome shotgun (WGS) entry which is preliminary data.</text>
</comment>
<evidence type="ECO:0000313" key="6">
    <source>
        <dbReference type="Proteomes" id="UP000602050"/>
    </source>
</evidence>
<comment type="similarity">
    <text evidence="1">Belongs to the DnaB/DnaD family.</text>
</comment>
<evidence type="ECO:0000256" key="1">
    <source>
        <dbReference type="ARBA" id="ARBA00093462"/>
    </source>
</evidence>
<dbReference type="InterPro" id="IPR058660">
    <property type="entry name" value="WHD_DnaB"/>
</dbReference>
<accession>A0A8J3EKL3</accession>
<dbReference type="InterPro" id="IPR006343">
    <property type="entry name" value="DnaB/C_C"/>
</dbReference>
<evidence type="ECO:0000259" key="4">
    <source>
        <dbReference type="Pfam" id="PF25888"/>
    </source>
</evidence>
<dbReference type="EMBL" id="BMEV01000024">
    <property type="protein sequence ID" value="GGH75608.1"/>
    <property type="molecule type" value="Genomic_DNA"/>
</dbReference>
<dbReference type="Pfam" id="PF07261">
    <property type="entry name" value="DnaB_2"/>
    <property type="match status" value="1"/>
</dbReference>
<feature type="domain" description="DnaB/C C-terminal" evidence="3">
    <location>
        <begin position="309"/>
        <end position="375"/>
    </location>
</feature>
<feature type="compositionally biased region" description="Basic and acidic residues" evidence="2">
    <location>
        <begin position="397"/>
        <end position="418"/>
    </location>
</feature>
<name>A0A8J3EKL3_9BACI</name>
<evidence type="ECO:0000313" key="5">
    <source>
        <dbReference type="EMBL" id="GGH75608.1"/>
    </source>
</evidence>